<gene>
    <name evidence="10" type="ORF">EF384_08880</name>
</gene>
<evidence type="ECO:0000313" key="11">
    <source>
        <dbReference type="Proteomes" id="UP000273977"/>
    </source>
</evidence>
<evidence type="ECO:0000256" key="1">
    <source>
        <dbReference type="ARBA" id="ARBA00004651"/>
    </source>
</evidence>
<evidence type="ECO:0000256" key="3">
    <source>
        <dbReference type="ARBA" id="ARBA00022519"/>
    </source>
</evidence>
<evidence type="ECO:0000256" key="8">
    <source>
        <dbReference type="SAM" id="Phobius"/>
    </source>
</evidence>
<keyword evidence="4 8" id="KW-0812">Transmembrane</keyword>
<dbReference type="AlphaFoldDB" id="A0A3N4G4X6"/>
<feature type="transmembrane region" description="Helical" evidence="8">
    <location>
        <begin position="51"/>
        <end position="68"/>
    </location>
</feature>
<dbReference type="Proteomes" id="UP000273977">
    <property type="component" value="Unassembled WGS sequence"/>
</dbReference>
<dbReference type="PANTHER" id="PTHR34390">
    <property type="entry name" value="UPF0442 PROTEIN YJJB-RELATED"/>
    <property type="match status" value="1"/>
</dbReference>
<dbReference type="InterPro" id="IPR050539">
    <property type="entry name" value="ThrE_Dicarb/AminoAcid_Exp"/>
</dbReference>
<feature type="transmembrane region" description="Helical" evidence="8">
    <location>
        <begin position="74"/>
        <end position="95"/>
    </location>
</feature>
<keyword evidence="5 8" id="KW-1133">Transmembrane helix</keyword>
<dbReference type="GO" id="GO:0015744">
    <property type="term" value="P:succinate transport"/>
    <property type="evidence" value="ECO:0007669"/>
    <property type="project" value="TreeGrafter"/>
</dbReference>
<feature type="transmembrane region" description="Helical" evidence="8">
    <location>
        <begin position="102"/>
        <end position="120"/>
    </location>
</feature>
<dbReference type="OrthoDB" id="9810047at2"/>
<evidence type="ECO:0000256" key="5">
    <source>
        <dbReference type="ARBA" id="ARBA00022989"/>
    </source>
</evidence>
<evidence type="ECO:0000256" key="7">
    <source>
        <dbReference type="ARBA" id="ARBA00034125"/>
    </source>
</evidence>
<evidence type="ECO:0000256" key="6">
    <source>
        <dbReference type="ARBA" id="ARBA00023136"/>
    </source>
</evidence>
<feature type="transmembrane region" description="Helical" evidence="8">
    <location>
        <begin position="26"/>
        <end position="44"/>
    </location>
</feature>
<evidence type="ECO:0000256" key="2">
    <source>
        <dbReference type="ARBA" id="ARBA00022475"/>
    </source>
</evidence>
<comment type="similarity">
    <text evidence="7">Belongs to the ThrE exporter (TC 2.A.79) family.</text>
</comment>
<comment type="caution">
    <text evidence="10">The sequence shown here is derived from an EMBL/GenBank/DDBJ whole genome shotgun (WGS) entry which is preliminary data.</text>
</comment>
<keyword evidence="3" id="KW-0997">Cell inner membrane</keyword>
<feature type="transmembrane region" description="Helical" evidence="8">
    <location>
        <begin position="140"/>
        <end position="162"/>
    </location>
</feature>
<proteinExistence type="inferred from homology"/>
<name>A0A3N4G4X6_9LACT</name>
<organism evidence="10 11">
    <name type="scientific">Aerococcus agrisoli</name>
    <dbReference type="NCBI Taxonomy" id="2487350"/>
    <lineage>
        <taxon>Bacteria</taxon>
        <taxon>Bacillati</taxon>
        <taxon>Bacillota</taxon>
        <taxon>Bacilli</taxon>
        <taxon>Lactobacillales</taxon>
        <taxon>Aerococcaceae</taxon>
        <taxon>Aerococcus</taxon>
    </lineage>
</organism>
<keyword evidence="6 8" id="KW-0472">Membrane</keyword>
<dbReference type="Pfam" id="PF12821">
    <property type="entry name" value="ThrE_2"/>
    <property type="match status" value="1"/>
</dbReference>
<feature type="domain" description="Threonine/Serine exporter ThrE" evidence="9">
    <location>
        <begin position="30"/>
        <end position="157"/>
    </location>
</feature>
<dbReference type="GO" id="GO:0005886">
    <property type="term" value="C:plasma membrane"/>
    <property type="evidence" value="ECO:0007669"/>
    <property type="project" value="UniProtKB-SubCell"/>
</dbReference>
<evidence type="ECO:0000259" key="9">
    <source>
        <dbReference type="Pfam" id="PF12821"/>
    </source>
</evidence>
<sequence>MSECFDDSHWCSAWFSDYWRFDVVEIILQLFGAYWVGVFASLTLEAPRKVLYWTPIINIAGWGAYMLGMEFLGLSMLLTTYFGSLVIAILSHIFARIFKEPVTIFFIPAFFLFVPGGGMYRTALAFIQGDSAKGMNELGLTLFTALAIALAVYTADTVIHIWNRQKFPKFVRKNYRVLPTTNKRKPKK</sequence>
<reference evidence="10 11" key="1">
    <citation type="submission" date="2018-11" db="EMBL/GenBank/DDBJ databases">
        <title>Aerococcus sp. SJQ22, whole genome shotgun sequence.</title>
        <authorList>
            <person name="Sun L."/>
            <person name="Gao X."/>
            <person name="Chen W."/>
            <person name="Huang K."/>
        </authorList>
    </citation>
    <scope>NUCLEOTIDE SEQUENCE [LARGE SCALE GENOMIC DNA]</scope>
    <source>
        <strain evidence="10 11">SJQ22</strain>
    </source>
</reference>
<protein>
    <submittedName>
        <fullName evidence="10">Threonine/serine exporter</fullName>
    </submittedName>
</protein>
<evidence type="ECO:0000256" key="4">
    <source>
        <dbReference type="ARBA" id="ARBA00022692"/>
    </source>
</evidence>
<accession>A0A3N4G4X6</accession>
<dbReference type="PANTHER" id="PTHR34390:SF1">
    <property type="entry name" value="SUCCINATE TRANSPORTER SUBUNIT YJJB-RELATED"/>
    <property type="match status" value="1"/>
</dbReference>
<keyword evidence="2" id="KW-1003">Cell membrane</keyword>
<keyword evidence="11" id="KW-1185">Reference proteome</keyword>
<dbReference type="EMBL" id="RKMG01000039">
    <property type="protein sequence ID" value="RPA56407.1"/>
    <property type="molecule type" value="Genomic_DNA"/>
</dbReference>
<evidence type="ECO:0000313" key="10">
    <source>
        <dbReference type="EMBL" id="RPA56407.1"/>
    </source>
</evidence>
<comment type="subcellular location">
    <subcellularLocation>
        <location evidence="1">Cell membrane</location>
        <topology evidence="1">Multi-pass membrane protein</topology>
    </subcellularLocation>
</comment>
<dbReference type="InterPro" id="IPR024528">
    <property type="entry name" value="ThrE_2"/>
</dbReference>